<dbReference type="InterPro" id="IPR011990">
    <property type="entry name" value="TPR-like_helical_dom_sf"/>
</dbReference>
<dbReference type="FunFam" id="1.25.40.10:FF:001793">
    <property type="entry name" value="Pentatricopeptide repeat-containing protein"/>
    <property type="match status" value="1"/>
</dbReference>
<dbReference type="GO" id="GO:0003723">
    <property type="term" value="F:RNA binding"/>
    <property type="evidence" value="ECO:0007669"/>
    <property type="project" value="InterPro"/>
</dbReference>
<comment type="caution">
    <text evidence="4">The sequence shown here is derived from an EMBL/GenBank/DDBJ whole genome shotgun (WGS) entry which is preliminary data.</text>
</comment>
<keyword evidence="2" id="KW-0809">Transit peptide</keyword>
<dbReference type="Pfam" id="PF13041">
    <property type="entry name" value="PPR_2"/>
    <property type="match status" value="1"/>
</dbReference>
<feature type="repeat" description="PPR" evidence="3">
    <location>
        <begin position="288"/>
        <end position="322"/>
    </location>
</feature>
<name>A0A3L6DGP9_MAIZE</name>
<evidence type="ECO:0000313" key="4">
    <source>
        <dbReference type="EMBL" id="PWZ07508.1"/>
    </source>
</evidence>
<evidence type="ECO:0000256" key="3">
    <source>
        <dbReference type="PROSITE-ProRule" id="PRU00708"/>
    </source>
</evidence>
<accession>A0A3L6DGP9</accession>
<dbReference type="Pfam" id="PF01535">
    <property type="entry name" value="PPR"/>
    <property type="match status" value="5"/>
</dbReference>
<dbReference type="Pfam" id="PF20431">
    <property type="entry name" value="E_motif"/>
    <property type="match status" value="1"/>
</dbReference>
<dbReference type="AlphaFoldDB" id="A0A3L6DGP9"/>
<dbReference type="PANTHER" id="PTHR47926:SF540">
    <property type="entry name" value="PENTATRICOPEPTIDE REPEAT-CONTAINING PROTEIN"/>
    <property type="match status" value="1"/>
</dbReference>
<dbReference type="EMBL" id="NCVQ01000010">
    <property type="protein sequence ID" value="PWZ07508.1"/>
    <property type="molecule type" value="Genomic_DNA"/>
</dbReference>
<evidence type="ECO:0000256" key="1">
    <source>
        <dbReference type="ARBA" id="ARBA00022737"/>
    </source>
</evidence>
<sequence>MEEAKRLHARLLRRGERRLQPLLLRVLAAGELRYAARLLGSCLASPPSAPLHNRLLHALAAARHPLLLPCFARAHRLRVLTPLSFTLLLSSATATAARATACAHALLAKSGHAAAAPGDPFLASALVSSYARAGLLAESRRAFDELPAWAGAGAAAARNAMLSAYARGGRVGDAERLFAGMPDRSVVSWTAMLSGYAQNGRHEEAVRTFLDMWDGAGVRPNELTVSSVLPACAALGALALGRKVERYARGRGMLRNVYVANALVEMYAKCGSIRGAWKVFRGMGTRRDLCSWNSMIMAFAVHGLWTEALALFHKLRMTGAKPDGITFVGVILACTHGGLVDEGKLLFNSMRGEFGLKPRIEHYGCMVDLLGRAGLLKEADSLIASMPMEPDAVIWGALLGACSFHGNLELAEIAVEKLMHLEPQNTANLVILSNIYASCGKWDGVARVWKLLKEKDHKKSAGYSFIELDGRMHKFLVEDKSHPRSEKVYDALDSITLAMKLVSLENPEVES</sequence>
<organism evidence="4">
    <name type="scientific">Zea mays</name>
    <name type="common">Maize</name>
    <dbReference type="NCBI Taxonomy" id="4577"/>
    <lineage>
        <taxon>Eukaryota</taxon>
        <taxon>Viridiplantae</taxon>
        <taxon>Streptophyta</taxon>
        <taxon>Embryophyta</taxon>
        <taxon>Tracheophyta</taxon>
        <taxon>Spermatophyta</taxon>
        <taxon>Magnoliopsida</taxon>
        <taxon>Liliopsida</taxon>
        <taxon>Poales</taxon>
        <taxon>Poaceae</taxon>
        <taxon>PACMAD clade</taxon>
        <taxon>Panicoideae</taxon>
        <taxon>Andropogonodae</taxon>
        <taxon>Andropogoneae</taxon>
        <taxon>Tripsacinae</taxon>
        <taxon>Zea</taxon>
    </lineage>
</organism>
<dbReference type="InterPro" id="IPR046848">
    <property type="entry name" value="E_motif"/>
</dbReference>
<proteinExistence type="predicted"/>
<protein>
    <submittedName>
        <fullName evidence="4">Pentatricopeptide repeat-containing protein</fullName>
    </submittedName>
</protein>
<reference evidence="4" key="1">
    <citation type="journal article" date="2018" name="Nat. Genet.">
        <title>Extensive intraspecific gene order and gene structural variations between Mo17 and other maize genomes.</title>
        <authorList>
            <person name="Sun S."/>
            <person name="Zhou Y."/>
            <person name="Chen J."/>
            <person name="Shi J."/>
            <person name="Zhao H."/>
            <person name="Zhao H."/>
            <person name="Song W."/>
            <person name="Zhang M."/>
            <person name="Cui Y."/>
            <person name="Dong X."/>
            <person name="Liu H."/>
            <person name="Ma X."/>
            <person name="Jiao Y."/>
            <person name="Wang B."/>
            <person name="Wei X."/>
            <person name="Stein J.C."/>
            <person name="Glaubitz J.C."/>
            <person name="Lu F."/>
            <person name="Yu G."/>
            <person name="Liang C."/>
            <person name="Fengler K."/>
            <person name="Li B."/>
            <person name="Rafalski A."/>
            <person name="Schnable P.S."/>
            <person name="Ware D.H."/>
            <person name="Buckler E.S."/>
            <person name="Lai J."/>
        </authorList>
    </citation>
    <scope>NUCLEOTIDE SEQUENCE [LARGE SCALE GENOMIC DNA]</scope>
    <source>
        <tissue evidence="4">Seedling</tissue>
    </source>
</reference>
<dbReference type="InterPro" id="IPR046849">
    <property type="entry name" value="E2_motif"/>
</dbReference>
<feature type="repeat" description="PPR" evidence="3">
    <location>
        <begin position="185"/>
        <end position="220"/>
    </location>
</feature>
<gene>
    <name evidence="4" type="primary">PCMP-E20_1</name>
    <name evidence="4" type="ORF">Zm00014a_001566</name>
</gene>
<dbReference type="Pfam" id="PF20430">
    <property type="entry name" value="Eplus_motif"/>
    <property type="match status" value="1"/>
</dbReference>
<dbReference type="GO" id="GO:0009451">
    <property type="term" value="P:RNA modification"/>
    <property type="evidence" value="ECO:0007669"/>
    <property type="project" value="InterPro"/>
</dbReference>
<evidence type="ECO:0000256" key="2">
    <source>
        <dbReference type="ARBA" id="ARBA00022946"/>
    </source>
</evidence>
<dbReference type="NCBIfam" id="TIGR00756">
    <property type="entry name" value="PPR"/>
    <property type="match status" value="3"/>
</dbReference>
<dbReference type="PANTHER" id="PTHR47926">
    <property type="entry name" value="PENTATRICOPEPTIDE REPEAT-CONTAINING PROTEIN"/>
    <property type="match status" value="1"/>
</dbReference>
<dbReference type="InterPro" id="IPR002885">
    <property type="entry name" value="PPR_rpt"/>
</dbReference>
<keyword evidence="1" id="KW-0677">Repeat</keyword>
<dbReference type="PROSITE" id="PS51375">
    <property type="entry name" value="PPR"/>
    <property type="match status" value="2"/>
</dbReference>
<dbReference type="InterPro" id="IPR046960">
    <property type="entry name" value="PPR_At4g14850-like_plant"/>
</dbReference>
<dbReference type="ExpressionAtlas" id="A0A3L6DGP9">
    <property type="expression patterns" value="baseline and differential"/>
</dbReference>
<dbReference type="Proteomes" id="UP000251960">
    <property type="component" value="Chromosome 9"/>
</dbReference>
<dbReference type="Gene3D" id="1.25.40.10">
    <property type="entry name" value="Tetratricopeptide repeat domain"/>
    <property type="match status" value="2"/>
</dbReference>